<evidence type="ECO:0000259" key="7">
    <source>
        <dbReference type="Pfam" id="PF12698"/>
    </source>
</evidence>
<keyword evidence="3 6" id="KW-1133">Transmembrane helix</keyword>
<dbReference type="InterPro" id="IPR017501">
    <property type="entry name" value="Phage_infect_YhgE_C"/>
</dbReference>
<reference evidence="8 9" key="1">
    <citation type="submission" date="2019-07" db="EMBL/GenBank/DDBJ databases">
        <title>Bifidobacterium asteroides genomes.</title>
        <authorList>
            <person name="Zheng H."/>
        </authorList>
    </citation>
    <scope>NUCLEOTIDE SEQUENCE [LARGE SCALE GENOMIC DNA]</scope>
    <source>
        <strain evidence="8 9">W8111</strain>
    </source>
</reference>
<keyword evidence="4 6" id="KW-0472">Membrane</keyword>
<evidence type="ECO:0000256" key="6">
    <source>
        <dbReference type="SAM" id="Phobius"/>
    </source>
</evidence>
<dbReference type="InterPro" id="IPR013525">
    <property type="entry name" value="ABC2_TM"/>
</dbReference>
<sequence length="865" mass="94016">MKVVLQIFSRDLLRLLRNPVALVVTIGVAVLPSLYAWFNVIALWDPYANTGNIPVAIVNLDRGADSHLTGRINAGREVTDELRKNTSLGWKFIDDQQVAIDQVHAGESYAAIIIPQHFSQDLIGVINGSHTKPKLNYYVNEKKNALVPKVTDTGASTIDEQINSTFISTVSDTLANKVLTKYHDAKGSADQTRQSVVDDLGKTMDDVQEISDSLGRIQNAVGQAKQTVAESQKTLDSLNKQISSVQKALSETDANLGTVRTGSLEFSTALNQALSDGSMKLAGTASDVSQAAGTLQDDFNTTQDKVDQVTSSLGQIVDDSGKAIDRLQNGLNQSGLQPGDPSYDRIQEQLNKLKSAHDNQKKALDGFTKNSTQILQAGKQATKDLSGAITGSAQAGLGRLNQTSSALTGTLMPNLITGIDGLSTMTGTLQGTLNGLTTTVSQSKSLLDQLDSTLDRADSTLATTSTSLDEVHTDLDKVRTDVAALGSSSSWHKLEETLNLDSDSFGRAMASPVALTTHTLYPIRNYGSSLSPFYTNLALWVGGFILIAIYKLEVDKEGLRKFNATQAYLGRWLLLVFIGFFQAVIATGGDLILGIQCEHPALFMLTGVFASFIYINIIYALAATFRHIGKALAVVMVILQIPGSAGMYPIEMMPSFFRNLSPWLPFTHSIDAMRETIGGMYGSRYWLDMLTLFWYLPVALFIGLVVRRYMLSLNALFDRRLGATDLMLTEKNQSVGRPVGLSSLVKAFLGTGGEGDFENEYKLLIRRRAHRFLAIYPRLIRTGLALALLPLLFLILLFSVEAKIVMLTLCIVSIVLIDAYLIIVEYVCDRYVSLLGMTQVPGGGLRSLLRPGGAQFETADSADHS</sequence>
<feature type="transmembrane region" description="Helical" evidence="6">
    <location>
        <begin position="601"/>
        <end position="622"/>
    </location>
</feature>
<dbReference type="Proteomes" id="UP000317536">
    <property type="component" value="Unassembled WGS sequence"/>
</dbReference>
<dbReference type="PANTHER" id="PTHR43077:SF10">
    <property type="entry name" value="TRANSPORT PERMEASE PROTEIN"/>
    <property type="match status" value="1"/>
</dbReference>
<name>A0A556R7H6_9BIFI</name>
<organism evidence="8 9">
    <name type="scientific">Bifidobacterium asteroides</name>
    <dbReference type="NCBI Taxonomy" id="1684"/>
    <lineage>
        <taxon>Bacteria</taxon>
        <taxon>Bacillati</taxon>
        <taxon>Actinomycetota</taxon>
        <taxon>Actinomycetes</taxon>
        <taxon>Bifidobacteriales</taxon>
        <taxon>Bifidobacteriaceae</taxon>
        <taxon>Bifidobacterium</taxon>
    </lineage>
</organism>
<dbReference type="PANTHER" id="PTHR43077">
    <property type="entry name" value="TRANSPORT PERMEASE YVFS-RELATED"/>
    <property type="match status" value="1"/>
</dbReference>
<evidence type="ECO:0000313" key="9">
    <source>
        <dbReference type="Proteomes" id="UP000317536"/>
    </source>
</evidence>
<evidence type="ECO:0000256" key="5">
    <source>
        <dbReference type="SAM" id="Coils"/>
    </source>
</evidence>
<dbReference type="Gene3D" id="1.20.120.330">
    <property type="entry name" value="Nucleotidyltransferases domain 2"/>
    <property type="match status" value="1"/>
</dbReference>
<dbReference type="NCBIfam" id="TIGR03062">
    <property type="entry name" value="pip_yhgE_Cterm"/>
    <property type="match status" value="1"/>
</dbReference>
<gene>
    <name evidence="8" type="ORF">FPK29_08635</name>
</gene>
<feature type="transmembrane region" description="Helical" evidence="6">
    <location>
        <begin position="804"/>
        <end position="828"/>
    </location>
</feature>
<protein>
    <submittedName>
        <fullName evidence="8">YhgE/Pip domain-containing protein</fullName>
    </submittedName>
</protein>
<dbReference type="InterPro" id="IPR051328">
    <property type="entry name" value="T7SS_ABC-Transporter"/>
</dbReference>
<dbReference type="EMBL" id="VMHJ01000005">
    <property type="protein sequence ID" value="TSJ84845.1"/>
    <property type="molecule type" value="Genomic_DNA"/>
</dbReference>
<accession>A0A556R7H6</accession>
<feature type="transmembrane region" description="Helical" evidence="6">
    <location>
        <begin position="533"/>
        <end position="552"/>
    </location>
</feature>
<feature type="transmembrane region" description="Helical" evidence="6">
    <location>
        <begin position="692"/>
        <end position="710"/>
    </location>
</feature>
<proteinExistence type="predicted"/>
<feature type="coiled-coil region" evidence="5">
    <location>
        <begin position="221"/>
        <end position="255"/>
    </location>
</feature>
<evidence type="ECO:0000313" key="8">
    <source>
        <dbReference type="EMBL" id="TSJ84845.1"/>
    </source>
</evidence>
<feature type="transmembrane region" description="Helical" evidence="6">
    <location>
        <begin position="572"/>
        <end position="595"/>
    </location>
</feature>
<feature type="transmembrane region" description="Helical" evidence="6">
    <location>
        <begin position="20"/>
        <end position="44"/>
    </location>
</feature>
<dbReference type="AlphaFoldDB" id="A0A556R7H6"/>
<evidence type="ECO:0000256" key="2">
    <source>
        <dbReference type="ARBA" id="ARBA00022692"/>
    </source>
</evidence>
<evidence type="ECO:0000256" key="3">
    <source>
        <dbReference type="ARBA" id="ARBA00022989"/>
    </source>
</evidence>
<dbReference type="NCBIfam" id="TIGR03061">
    <property type="entry name" value="pip_yhgE_Nterm"/>
    <property type="match status" value="1"/>
</dbReference>
<dbReference type="GO" id="GO:0016020">
    <property type="term" value="C:membrane"/>
    <property type="evidence" value="ECO:0007669"/>
    <property type="project" value="UniProtKB-SubCell"/>
</dbReference>
<dbReference type="InterPro" id="IPR017500">
    <property type="entry name" value="Phage_infect_YhgE_N"/>
</dbReference>
<feature type="transmembrane region" description="Helical" evidence="6">
    <location>
        <begin position="631"/>
        <end position="650"/>
    </location>
</feature>
<evidence type="ECO:0000256" key="4">
    <source>
        <dbReference type="ARBA" id="ARBA00023136"/>
    </source>
</evidence>
<feature type="transmembrane region" description="Helical" evidence="6">
    <location>
        <begin position="775"/>
        <end position="798"/>
    </location>
</feature>
<dbReference type="GO" id="GO:0140359">
    <property type="term" value="F:ABC-type transporter activity"/>
    <property type="evidence" value="ECO:0007669"/>
    <property type="project" value="InterPro"/>
</dbReference>
<feature type="domain" description="ABC-2 type transporter transmembrane" evidence="7">
    <location>
        <begin position="510"/>
        <end position="704"/>
    </location>
</feature>
<dbReference type="Pfam" id="PF12698">
    <property type="entry name" value="ABC2_membrane_3"/>
    <property type="match status" value="1"/>
</dbReference>
<evidence type="ECO:0000256" key="1">
    <source>
        <dbReference type="ARBA" id="ARBA00004141"/>
    </source>
</evidence>
<dbReference type="Gene3D" id="3.40.1710.10">
    <property type="entry name" value="abc type-2 transporter like domain"/>
    <property type="match status" value="1"/>
</dbReference>
<comment type="subcellular location">
    <subcellularLocation>
        <location evidence="1">Membrane</location>
        <topology evidence="1">Multi-pass membrane protein</topology>
    </subcellularLocation>
</comment>
<comment type="caution">
    <text evidence="8">The sequence shown here is derived from an EMBL/GenBank/DDBJ whole genome shotgun (WGS) entry which is preliminary data.</text>
</comment>
<keyword evidence="2 6" id="KW-0812">Transmembrane</keyword>
<keyword evidence="5" id="KW-0175">Coiled coil</keyword>